<keyword evidence="3" id="KW-1185">Reference proteome</keyword>
<dbReference type="Gene3D" id="3.30.70.100">
    <property type="match status" value="1"/>
</dbReference>
<dbReference type="InterPro" id="IPR010753">
    <property type="entry name" value="DUF1330"/>
</dbReference>
<sequence length="93" mass="9921">MIYAYANLTITNPEALKQYQEVSVPALAKHGGLIVSATREFTVLDGDPDIPVVAALLSFPNKQSAENWATDEALSDVHALRRSAGASNIILLG</sequence>
<proteinExistence type="predicted"/>
<dbReference type="Pfam" id="PF07045">
    <property type="entry name" value="DUF1330"/>
    <property type="match status" value="1"/>
</dbReference>
<gene>
    <name evidence="2" type="ORF">GCM10007939_11470</name>
</gene>
<protein>
    <recommendedName>
        <fullName evidence="1">DUF1330 domain-containing protein</fullName>
    </recommendedName>
</protein>
<dbReference type="Proteomes" id="UP001156694">
    <property type="component" value="Unassembled WGS sequence"/>
</dbReference>
<evidence type="ECO:0000313" key="2">
    <source>
        <dbReference type="EMBL" id="GLQ34864.1"/>
    </source>
</evidence>
<evidence type="ECO:0000259" key="1">
    <source>
        <dbReference type="Pfam" id="PF07045"/>
    </source>
</evidence>
<name>A0ABQ5VUQ5_9RHOB</name>
<comment type="caution">
    <text evidence="2">The sequence shown here is derived from an EMBL/GenBank/DDBJ whole genome shotgun (WGS) entry which is preliminary data.</text>
</comment>
<dbReference type="RefSeq" id="WP_284376895.1">
    <property type="nucleotide sequence ID" value="NZ_BSNN01000002.1"/>
</dbReference>
<dbReference type="SUPFAM" id="SSF54909">
    <property type="entry name" value="Dimeric alpha+beta barrel"/>
    <property type="match status" value="1"/>
</dbReference>
<feature type="domain" description="DUF1330" evidence="1">
    <location>
        <begin position="3"/>
        <end position="91"/>
    </location>
</feature>
<dbReference type="InterPro" id="IPR011008">
    <property type="entry name" value="Dimeric_a/b-barrel"/>
</dbReference>
<reference evidence="3" key="1">
    <citation type="journal article" date="2019" name="Int. J. Syst. Evol. Microbiol.">
        <title>The Global Catalogue of Microorganisms (GCM) 10K type strain sequencing project: providing services to taxonomists for standard genome sequencing and annotation.</title>
        <authorList>
            <consortium name="The Broad Institute Genomics Platform"/>
            <consortium name="The Broad Institute Genome Sequencing Center for Infectious Disease"/>
            <person name="Wu L."/>
            <person name="Ma J."/>
        </authorList>
    </citation>
    <scope>NUCLEOTIDE SEQUENCE [LARGE SCALE GENOMIC DNA]</scope>
    <source>
        <strain evidence="3">NBRC 110140</strain>
    </source>
</reference>
<accession>A0ABQ5VUQ5</accession>
<evidence type="ECO:0000313" key="3">
    <source>
        <dbReference type="Proteomes" id="UP001156694"/>
    </source>
</evidence>
<dbReference type="EMBL" id="BSNN01000002">
    <property type="protein sequence ID" value="GLQ34864.1"/>
    <property type="molecule type" value="Genomic_DNA"/>
</dbReference>
<organism evidence="2 3">
    <name type="scientific">Amylibacter marinus</name>
    <dbReference type="NCBI Taxonomy" id="1475483"/>
    <lineage>
        <taxon>Bacteria</taxon>
        <taxon>Pseudomonadati</taxon>
        <taxon>Pseudomonadota</taxon>
        <taxon>Alphaproteobacteria</taxon>
        <taxon>Rhodobacterales</taxon>
        <taxon>Paracoccaceae</taxon>
        <taxon>Amylibacter</taxon>
    </lineage>
</organism>